<keyword evidence="3" id="KW-1185">Reference proteome</keyword>
<dbReference type="OrthoDB" id="408373at2759"/>
<reference evidence="2" key="2">
    <citation type="journal article" date="2023" name="IMA Fungus">
        <title>Comparative genomic study of the Penicillium genus elucidates a diverse pangenome and 15 lateral gene transfer events.</title>
        <authorList>
            <person name="Petersen C."/>
            <person name="Sorensen T."/>
            <person name="Nielsen M.R."/>
            <person name="Sondergaard T.E."/>
            <person name="Sorensen J.L."/>
            <person name="Fitzpatrick D.A."/>
            <person name="Frisvad J.C."/>
            <person name="Nielsen K.L."/>
        </authorList>
    </citation>
    <scope>NUCLEOTIDE SEQUENCE</scope>
    <source>
        <strain evidence="2">IBT 29677</strain>
    </source>
</reference>
<organism evidence="2 3">
    <name type="scientific">Penicillium cosmopolitanum</name>
    <dbReference type="NCBI Taxonomy" id="1131564"/>
    <lineage>
        <taxon>Eukaryota</taxon>
        <taxon>Fungi</taxon>
        <taxon>Dikarya</taxon>
        <taxon>Ascomycota</taxon>
        <taxon>Pezizomycotina</taxon>
        <taxon>Eurotiomycetes</taxon>
        <taxon>Eurotiomycetidae</taxon>
        <taxon>Eurotiales</taxon>
        <taxon>Aspergillaceae</taxon>
        <taxon>Penicillium</taxon>
    </lineage>
</organism>
<gene>
    <name evidence="2" type="ORF">N7509_002722</name>
</gene>
<accession>A0A9X0BDR6</accession>
<evidence type="ECO:0000313" key="2">
    <source>
        <dbReference type="EMBL" id="KAJ5408839.1"/>
    </source>
</evidence>
<dbReference type="Proteomes" id="UP001147747">
    <property type="component" value="Unassembled WGS sequence"/>
</dbReference>
<dbReference type="EMBL" id="JAPZBU010000004">
    <property type="protein sequence ID" value="KAJ5408839.1"/>
    <property type="molecule type" value="Genomic_DNA"/>
</dbReference>
<sequence length="264" mass="28763">MTKPAIVIVPGAWHRPQHYHYVIDGLKRLGYEAEGVDLPSIDSSPPHSTWEKDAEEVRRVILKYLDAGKDVITVAHSFGGIAMAEAAKGLGKADREKQCLESSVRHLIYMCAMALPKGQSYAGQMVPATPEEEELDKQRKELQEKHGGIQIQADGSMVLDGDVCSLALYNDCDPGDVKEAISLLGSFPLAPLAVPVTYTAYLEIASTYIVCQKDQALPACVQERIVAQGNGAFHVERCDEGHSPFLSNPSYIVDCVRRAAGEVI</sequence>
<proteinExistence type="predicted"/>
<comment type="caution">
    <text evidence="2">The sequence shown here is derived from an EMBL/GenBank/DDBJ whole genome shotgun (WGS) entry which is preliminary data.</text>
</comment>
<dbReference type="GeneID" id="81366339"/>
<feature type="domain" description="AB hydrolase-1" evidence="1">
    <location>
        <begin position="6"/>
        <end position="251"/>
    </location>
</feature>
<protein>
    <recommendedName>
        <fullName evidence="1">AB hydrolase-1 domain-containing protein</fullName>
    </recommendedName>
</protein>
<dbReference type="InterPro" id="IPR029058">
    <property type="entry name" value="AB_hydrolase_fold"/>
</dbReference>
<dbReference type="Gene3D" id="3.40.50.1820">
    <property type="entry name" value="alpha/beta hydrolase"/>
    <property type="match status" value="1"/>
</dbReference>
<dbReference type="GO" id="GO:0072330">
    <property type="term" value="P:monocarboxylic acid biosynthetic process"/>
    <property type="evidence" value="ECO:0007669"/>
    <property type="project" value="UniProtKB-ARBA"/>
</dbReference>
<evidence type="ECO:0000313" key="3">
    <source>
        <dbReference type="Proteomes" id="UP001147747"/>
    </source>
</evidence>
<reference evidence="2" key="1">
    <citation type="submission" date="2022-12" db="EMBL/GenBank/DDBJ databases">
        <authorList>
            <person name="Petersen C."/>
        </authorList>
    </citation>
    <scope>NUCLEOTIDE SEQUENCE</scope>
    <source>
        <strain evidence="2">IBT 29677</strain>
    </source>
</reference>
<dbReference type="PANTHER" id="PTHR37017">
    <property type="entry name" value="AB HYDROLASE-1 DOMAIN-CONTAINING PROTEIN-RELATED"/>
    <property type="match status" value="1"/>
</dbReference>
<dbReference type="Pfam" id="PF12697">
    <property type="entry name" value="Abhydrolase_6"/>
    <property type="match status" value="1"/>
</dbReference>
<dbReference type="InterPro" id="IPR052897">
    <property type="entry name" value="Sec-Metab_Biosynth_Hydrolase"/>
</dbReference>
<dbReference type="PANTHER" id="PTHR37017:SF11">
    <property type="entry name" value="ESTERASE_LIPASE_THIOESTERASE DOMAIN-CONTAINING PROTEIN"/>
    <property type="match status" value="1"/>
</dbReference>
<dbReference type="GO" id="GO:0017000">
    <property type="term" value="P:antibiotic biosynthetic process"/>
    <property type="evidence" value="ECO:0007669"/>
    <property type="project" value="UniProtKB-ARBA"/>
</dbReference>
<dbReference type="AlphaFoldDB" id="A0A9X0BDR6"/>
<dbReference type="InterPro" id="IPR000073">
    <property type="entry name" value="AB_hydrolase_1"/>
</dbReference>
<name>A0A9X0BDR6_9EURO</name>
<dbReference type="SUPFAM" id="SSF53474">
    <property type="entry name" value="alpha/beta-Hydrolases"/>
    <property type="match status" value="1"/>
</dbReference>
<dbReference type="RefSeq" id="XP_056493154.1">
    <property type="nucleotide sequence ID" value="XM_056627359.1"/>
</dbReference>
<evidence type="ECO:0000259" key="1">
    <source>
        <dbReference type="Pfam" id="PF12697"/>
    </source>
</evidence>